<proteinExistence type="predicted"/>
<sequence>MSQFISRDDLEPFAEIDPVKADAMIEDAEGLALAHAPGIAAVDFPHRSAVKAILREAILRRHDSGSGAIVSSTETRGSMSMSQTIDTSQPRKPILWPSEIQALKDLCKTGKSKAFSIDTAPQGRFGLHDEICSLVFGATYCSCGVDLTGDHPLWGS</sequence>
<comment type="caution">
    <text evidence="2">The sequence shown here is derived from an EMBL/GenBank/DDBJ whole genome shotgun (WGS) entry which is preliminary data.</text>
</comment>
<dbReference type="Proteomes" id="UP001160334">
    <property type="component" value="Unassembled WGS sequence"/>
</dbReference>
<feature type="region of interest" description="Disordered" evidence="1">
    <location>
        <begin position="69"/>
        <end position="90"/>
    </location>
</feature>
<evidence type="ECO:0000313" key="3">
    <source>
        <dbReference type="Proteomes" id="UP001160334"/>
    </source>
</evidence>
<dbReference type="EMBL" id="JARXVC010000001">
    <property type="protein sequence ID" value="MDH6279346.1"/>
    <property type="molecule type" value="Genomic_DNA"/>
</dbReference>
<keyword evidence="3" id="KW-1185">Reference proteome</keyword>
<name>A0ABT6M4V7_9NOCA</name>
<reference evidence="2 3" key="1">
    <citation type="submission" date="2023-04" db="EMBL/GenBank/DDBJ databases">
        <title>Forest soil microbial communities from Buena Vista Peninsula, Colon Province, Panama.</title>
        <authorList>
            <person name="Bouskill N."/>
        </authorList>
    </citation>
    <scope>NUCLEOTIDE SEQUENCE [LARGE SCALE GENOMIC DNA]</scope>
    <source>
        <strain evidence="2 3">CFH S0262</strain>
    </source>
</reference>
<evidence type="ECO:0000313" key="2">
    <source>
        <dbReference type="EMBL" id="MDH6279346.1"/>
    </source>
</evidence>
<gene>
    <name evidence="2" type="ORF">M2280_000551</name>
</gene>
<protein>
    <submittedName>
        <fullName evidence="2">Uncharacterized protein</fullName>
    </submittedName>
</protein>
<dbReference type="RefSeq" id="WP_280758714.1">
    <property type="nucleotide sequence ID" value="NZ_JARXVC010000001.1"/>
</dbReference>
<accession>A0ABT6M4V7</accession>
<evidence type="ECO:0000256" key="1">
    <source>
        <dbReference type="SAM" id="MobiDB-lite"/>
    </source>
</evidence>
<organism evidence="2 3">
    <name type="scientific">Prescottella agglutinans</name>
    <dbReference type="NCBI Taxonomy" id="1644129"/>
    <lineage>
        <taxon>Bacteria</taxon>
        <taxon>Bacillati</taxon>
        <taxon>Actinomycetota</taxon>
        <taxon>Actinomycetes</taxon>
        <taxon>Mycobacteriales</taxon>
        <taxon>Nocardiaceae</taxon>
        <taxon>Prescottella</taxon>
    </lineage>
</organism>